<dbReference type="InParanoid" id="D2VC09"/>
<dbReference type="KEGG" id="ngr:NAEGRDRAFT_66405"/>
<feature type="transmembrane region" description="Helical" evidence="1">
    <location>
        <begin position="66"/>
        <end position="90"/>
    </location>
</feature>
<keyword evidence="1" id="KW-1133">Transmembrane helix</keyword>
<proteinExistence type="predicted"/>
<dbReference type="AlphaFoldDB" id="D2VC09"/>
<feature type="transmembrane region" description="Helical" evidence="1">
    <location>
        <begin position="227"/>
        <end position="255"/>
    </location>
</feature>
<dbReference type="RefSeq" id="XP_002678317.1">
    <property type="nucleotide sequence ID" value="XM_002678271.1"/>
</dbReference>
<evidence type="ECO:0000313" key="2">
    <source>
        <dbReference type="EMBL" id="EFC45573.1"/>
    </source>
</evidence>
<evidence type="ECO:0000256" key="1">
    <source>
        <dbReference type="SAM" id="Phobius"/>
    </source>
</evidence>
<gene>
    <name evidence="2" type="ORF">NAEGRDRAFT_66405</name>
</gene>
<dbReference type="VEuPathDB" id="AmoebaDB:NAEGRDRAFT_66405"/>
<protein>
    <submittedName>
        <fullName evidence="2">Predicted protein</fullName>
    </submittedName>
</protein>
<accession>D2VC09</accession>
<dbReference type="GeneID" id="8858768"/>
<keyword evidence="3" id="KW-1185">Reference proteome</keyword>
<sequence>MTLNPSTSTFELSVKIEPHNAPLHQFNNNNNNNKETTNNYFSERKKRKYKINTKCGSIEFDIERILTFLVMFVVVASLLGLAIMSGFGFIRSYKELSVYYYGGKSTGYSIELSTYMRIVLSSDIIINDRWLLKINSTFENWLYASEWAIFHSFYVDYYEIQLPQIVKDIQKEYEHLYNSLLLQNINKTSQFQYFQNEFVKSVESFNVDYLLSAYRYSLAINERESSYIVITSIIGTIVCALILLIILPTGFIATFGRNNKLLEKLQKVNAKEVLKTINDPYLNDPFRKFCKENQKLNYFLFLEKSLLYSEYCEEIFNLNSIENYLNDSSTNSIETRIDEFESKKCEIIFEIKTEFLNSKGEYFLGEKQIGGKKEIQKVKLEFKSNPMNLSDNLLDEIESNISICLISTLKSFQSNLKNKKFISTKSLQ</sequence>
<dbReference type="EMBL" id="GG738862">
    <property type="protein sequence ID" value="EFC45573.1"/>
    <property type="molecule type" value="Genomic_DNA"/>
</dbReference>
<evidence type="ECO:0000313" key="3">
    <source>
        <dbReference type="Proteomes" id="UP000006671"/>
    </source>
</evidence>
<reference evidence="2 3" key="1">
    <citation type="journal article" date="2010" name="Cell">
        <title>The genome of Naegleria gruberi illuminates early eukaryotic versatility.</title>
        <authorList>
            <person name="Fritz-Laylin L.K."/>
            <person name="Prochnik S.E."/>
            <person name="Ginger M.L."/>
            <person name="Dacks J.B."/>
            <person name="Carpenter M.L."/>
            <person name="Field M.C."/>
            <person name="Kuo A."/>
            <person name="Paredez A."/>
            <person name="Chapman J."/>
            <person name="Pham J."/>
            <person name="Shu S."/>
            <person name="Neupane R."/>
            <person name="Cipriano M."/>
            <person name="Mancuso J."/>
            <person name="Tu H."/>
            <person name="Salamov A."/>
            <person name="Lindquist E."/>
            <person name="Shapiro H."/>
            <person name="Lucas S."/>
            <person name="Grigoriev I.V."/>
            <person name="Cande W.Z."/>
            <person name="Fulton C."/>
            <person name="Rokhsar D.S."/>
            <person name="Dawson S.C."/>
        </authorList>
    </citation>
    <scope>NUCLEOTIDE SEQUENCE [LARGE SCALE GENOMIC DNA]</scope>
    <source>
        <strain evidence="2 3">NEG-M</strain>
    </source>
</reference>
<keyword evidence="1" id="KW-0472">Membrane</keyword>
<organism evidence="3">
    <name type="scientific">Naegleria gruberi</name>
    <name type="common">Amoeba</name>
    <dbReference type="NCBI Taxonomy" id="5762"/>
    <lineage>
        <taxon>Eukaryota</taxon>
        <taxon>Discoba</taxon>
        <taxon>Heterolobosea</taxon>
        <taxon>Tetramitia</taxon>
        <taxon>Eutetramitia</taxon>
        <taxon>Vahlkampfiidae</taxon>
        <taxon>Naegleria</taxon>
    </lineage>
</organism>
<keyword evidence="1" id="KW-0812">Transmembrane</keyword>
<dbReference type="Proteomes" id="UP000006671">
    <property type="component" value="Unassembled WGS sequence"/>
</dbReference>
<name>D2VC09_NAEGR</name>